<feature type="binding site" evidence="4">
    <location>
        <position position="139"/>
    </location>
    <ligand>
        <name>substrate</name>
    </ligand>
</feature>
<evidence type="ECO:0000256" key="3">
    <source>
        <dbReference type="PIRSR" id="PIRSR639383-1"/>
    </source>
</evidence>
<sequence length="237" mass="26271">MLRHCYSSSLKPSFHKVIRSKMSSAHGSKIMFGPFEVTSQVFLATPHSFALVNLKPLLPGHVLVCPHKPHKRLTDLSLPEVTDLFSTVQRVQALLARHYFPSLTPSSSSSYPASSPNPPQPQQQQQQQQPAGSFSIALQDGPEAGQTVPHVHVHIIPRIRHVSAKPDDGTEGDALYDKMAGESGNVGGALWDRELGRRPEPGGGFPRIEDSERKARTMEEMEREAELYRRLLEEVEA</sequence>
<dbReference type="CDD" id="cd01275">
    <property type="entry name" value="FHIT"/>
    <property type="match status" value="1"/>
</dbReference>
<evidence type="ECO:0000256" key="4">
    <source>
        <dbReference type="PIRSR" id="PIRSR639383-2"/>
    </source>
</evidence>
<dbReference type="PROSITE" id="PS00892">
    <property type="entry name" value="HIT_1"/>
    <property type="match status" value="1"/>
</dbReference>
<feature type="short sequence motif" description="Histidine triad motif" evidence="6">
    <location>
        <begin position="150"/>
        <end position="154"/>
    </location>
</feature>
<keyword evidence="11" id="KW-1185">Reference proteome</keyword>
<feature type="binding site" evidence="4">
    <location>
        <position position="154"/>
    </location>
    <ligand>
        <name>substrate</name>
    </ligand>
</feature>
<dbReference type="InterPro" id="IPR039383">
    <property type="entry name" value="FHIT"/>
</dbReference>
<keyword evidence="1 7" id="KW-0547">Nucleotide-binding</keyword>
<accession>A0A9W8YKG4</accession>
<dbReference type="InterPro" id="IPR011146">
    <property type="entry name" value="HIT-like"/>
</dbReference>
<feature type="binding site" evidence="4">
    <location>
        <begin position="145"/>
        <end position="148"/>
    </location>
    <ligand>
        <name>substrate</name>
    </ligand>
</feature>
<evidence type="ECO:0000259" key="9">
    <source>
        <dbReference type="PROSITE" id="PS51084"/>
    </source>
</evidence>
<feature type="domain" description="HIT" evidence="9">
    <location>
        <begin position="28"/>
        <end position="171"/>
    </location>
</feature>
<comment type="caution">
    <text evidence="10">The sequence shown here is derived from an EMBL/GenBank/DDBJ whole genome shotgun (WGS) entry which is preliminary data.</text>
</comment>
<comment type="cofactor">
    <cofactor evidence="7">
        <name>Mn(2+)</name>
        <dbReference type="ChEBI" id="CHEBI:29035"/>
    </cofactor>
</comment>
<feature type="binding site" evidence="4">
    <location>
        <position position="53"/>
    </location>
    <ligand>
        <name>substrate</name>
    </ligand>
</feature>
<evidence type="ECO:0000256" key="7">
    <source>
        <dbReference type="RuleBase" id="RU366076"/>
    </source>
</evidence>
<evidence type="ECO:0000313" key="11">
    <source>
        <dbReference type="Proteomes" id="UP001140453"/>
    </source>
</evidence>
<evidence type="ECO:0000256" key="5">
    <source>
        <dbReference type="PIRSR" id="PIRSR639383-3"/>
    </source>
</evidence>
<dbReference type="PANTHER" id="PTHR46243">
    <property type="entry name" value="BIS(5'-ADENOSYL)-TRIPHOSPHATASE"/>
    <property type="match status" value="1"/>
</dbReference>
<dbReference type="InterPro" id="IPR051884">
    <property type="entry name" value="Bis(5'-adenosyl)-TPase_reg"/>
</dbReference>
<evidence type="ECO:0000256" key="6">
    <source>
        <dbReference type="PROSITE-ProRule" id="PRU00464"/>
    </source>
</evidence>
<keyword evidence="2 7" id="KW-0378">Hydrolase</keyword>
<dbReference type="GO" id="GO:0000166">
    <property type="term" value="F:nucleotide binding"/>
    <property type="evidence" value="ECO:0007669"/>
    <property type="project" value="UniProtKB-KW"/>
</dbReference>
<dbReference type="OrthoDB" id="680339at2759"/>
<dbReference type="PROSITE" id="PS51084">
    <property type="entry name" value="HIT_2"/>
    <property type="match status" value="1"/>
</dbReference>
<reference evidence="10" key="1">
    <citation type="submission" date="2022-10" db="EMBL/GenBank/DDBJ databases">
        <title>Tapping the CABI collections for fungal endophytes: first genome assemblies for Collariella, Neodidymelliopsis, Ascochyta clinopodiicola, Didymella pomorum, Didymosphaeria variabile, Neocosmospora piperis and Neocucurbitaria cava.</title>
        <authorList>
            <person name="Hill R."/>
        </authorList>
    </citation>
    <scope>NUCLEOTIDE SEQUENCE</scope>
    <source>
        <strain evidence="10">IMI 355082</strain>
    </source>
</reference>
<feature type="site" description="Important for induction of apoptosis" evidence="5">
    <location>
        <position position="176"/>
    </location>
</feature>
<dbReference type="Pfam" id="PF01230">
    <property type="entry name" value="HIT"/>
    <property type="match status" value="1"/>
</dbReference>
<name>A0A9W8YKG4_9PEZI</name>
<organism evidence="10 11">
    <name type="scientific">Gnomoniopsis smithogilvyi</name>
    <dbReference type="NCBI Taxonomy" id="1191159"/>
    <lineage>
        <taxon>Eukaryota</taxon>
        <taxon>Fungi</taxon>
        <taxon>Dikarya</taxon>
        <taxon>Ascomycota</taxon>
        <taxon>Pezizomycotina</taxon>
        <taxon>Sordariomycetes</taxon>
        <taxon>Sordariomycetidae</taxon>
        <taxon>Diaporthales</taxon>
        <taxon>Gnomoniaceae</taxon>
        <taxon>Gnomoniopsis</taxon>
    </lineage>
</organism>
<dbReference type="EMBL" id="JAPEVB010000005">
    <property type="protein sequence ID" value="KAJ4387174.1"/>
    <property type="molecule type" value="Genomic_DNA"/>
</dbReference>
<feature type="active site" description="Tele-AMP-histidine intermediate" evidence="3">
    <location>
        <position position="152"/>
    </location>
</feature>
<evidence type="ECO:0000256" key="8">
    <source>
        <dbReference type="SAM" id="MobiDB-lite"/>
    </source>
</evidence>
<evidence type="ECO:0000256" key="2">
    <source>
        <dbReference type="ARBA" id="ARBA00022801"/>
    </source>
</evidence>
<dbReference type="Gene3D" id="3.30.428.10">
    <property type="entry name" value="HIT-like"/>
    <property type="match status" value="1"/>
</dbReference>
<dbReference type="InterPro" id="IPR019808">
    <property type="entry name" value="Histidine_triad_CS"/>
</dbReference>
<dbReference type="AlphaFoldDB" id="A0A9W8YKG4"/>
<evidence type="ECO:0000313" key="10">
    <source>
        <dbReference type="EMBL" id="KAJ4387174.1"/>
    </source>
</evidence>
<comment type="catalytic activity">
    <reaction evidence="7">
        <text>P(1),P(3)-bis(5'-adenosyl) triphosphate + H2O = AMP + ADP + 2 H(+)</text>
        <dbReference type="Rhea" id="RHEA:13893"/>
        <dbReference type="ChEBI" id="CHEBI:15377"/>
        <dbReference type="ChEBI" id="CHEBI:15378"/>
        <dbReference type="ChEBI" id="CHEBI:58529"/>
        <dbReference type="ChEBI" id="CHEBI:456215"/>
        <dbReference type="ChEBI" id="CHEBI:456216"/>
        <dbReference type="EC" id="3.6.1.29"/>
    </reaction>
</comment>
<feature type="region of interest" description="Disordered" evidence="8">
    <location>
        <begin position="106"/>
        <end position="145"/>
    </location>
</feature>
<dbReference type="InterPro" id="IPR036265">
    <property type="entry name" value="HIT-like_sf"/>
</dbReference>
<dbReference type="Proteomes" id="UP001140453">
    <property type="component" value="Unassembled WGS sequence"/>
</dbReference>
<dbReference type="SUPFAM" id="SSF54197">
    <property type="entry name" value="HIT-like"/>
    <property type="match status" value="1"/>
</dbReference>
<evidence type="ECO:0000256" key="1">
    <source>
        <dbReference type="ARBA" id="ARBA00022741"/>
    </source>
</evidence>
<gene>
    <name evidence="10" type="primary">HNT2</name>
    <name evidence="10" type="ORF">N0V93_007763</name>
</gene>
<dbReference type="EC" id="3.6.1.29" evidence="7"/>
<feature type="compositionally biased region" description="Basic and acidic residues" evidence="8">
    <location>
        <begin position="191"/>
        <end position="200"/>
    </location>
</feature>
<proteinExistence type="predicted"/>
<feature type="region of interest" description="Disordered" evidence="8">
    <location>
        <begin position="187"/>
        <end position="215"/>
    </location>
</feature>
<dbReference type="GO" id="GO:0047710">
    <property type="term" value="F:bis(5'-adenosyl)-triphosphatase activity"/>
    <property type="evidence" value="ECO:0007669"/>
    <property type="project" value="UniProtKB-UniRule"/>
</dbReference>
<dbReference type="PANTHER" id="PTHR46243:SF1">
    <property type="entry name" value="BIS(5'-ADENOSYL)-TRIPHOSPHATASE"/>
    <property type="match status" value="1"/>
</dbReference>
<protein>
    <recommendedName>
        <fullName evidence="7">Bis(5'-adenosyl)-triphosphatase</fullName>
        <ecNumber evidence="7">3.6.1.29</ecNumber>
    </recommendedName>
</protein>